<comment type="caution">
    <text evidence="4">The sequence shown here is derived from an EMBL/GenBank/DDBJ whole genome shotgun (WGS) entry which is preliminary data.</text>
</comment>
<feature type="signal peptide" evidence="3">
    <location>
        <begin position="1"/>
        <end position="26"/>
    </location>
</feature>
<dbReference type="STRING" id="63057.A0A2P5CNB4"/>
<dbReference type="FunCoup" id="A0A2P5CNB4">
    <property type="interactions" value="53"/>
</dbReference>
<feature type="chain" id="PRO_5015179464" evidence="3">
    <location>
        <begin position="27"/>
        <end position="376"/>
    </location>
</feature>
<evidence type="ECO:0000256" key="1">
    <source>
        <dbReference type="ARBA" id="ARBA00008668"/>
    </source>
</evidence>
<dbReference type="Pfam" id="PF00657">
    <property type="entry name" value="Lipase_GDSL"/>
    <property type="match status" value="1"/>
</dbReference>
<dbReference type="PANTHER" id="PTHR45966:SF34">
    <property type="entry name" value="GDSL-LIKE LIPASE_ACYLHYDROLASE"/>
    <property type="match status" value="1"/>
</dbReference>
<proteinExistence type="inferred from homology"/>
<evidence type="ECO:0000256" key="2">
    <source>
        <dbReference type="ARBA" id="ARBA00022729"/>
    </source>
</evidence>
<dbReference type="CDD" id="cd01837">
    <property type="entry name" value="SGNH_plant_lipase_like"/>
    <property type="match status" value="1"/>
</dbReference>
<dbReference type="InterPro" id="IPR036514">
    <property type="entry name" value="SGNH_hydro_sf"/>
</dbReference>
<gene>
    <name evidence="4" type="ORF">TorRG33x02_278750</name>
</gene>
<evidence type="ECO:0000313" key="5">
    <source>
        <dbReference type="Proteomes" id="UP000237000"/>
    </source>
</evidence>
<dbReference type="InterPro" id="IPR044552">
    <property type="entry name" value="GLIP1-5/GLL25"/>
</dbReference>
<comment type="similarity">
    <text evidence="1">Belongs to the 'GDSL' lipolytic enzyme family.</text>
</comment>
<dbReference type="Gene3D" id="3.40.50.1110">
    <property type="entry name" value="SGNH hydrolase"/>
    <property type="match status" value="1"/>
</dbReference>
<keyword evidence="5" id="KW-1185">Reference proteome</keyword>
<dbReference type="OrthoDB" id="1600564at2759"/>
<dbReference type="GO" id="GO:0016298">
    <property type="term" value="F:lipase activity"/>
    <property type="evidence" value="ECO:0007669"/>
    <property type="project" value="TreeGrafter"/>
</dbReference>
<protein>
    <submittedName>
        <fullName evidence="4">Lipase</fullName>
    </submittedName>
</protein>
<reference evidence="5" key="1">
    <citation type="submission" date="2016-06" db="EMBL/GenBank/DDBJ databases">
        <title>Parallel loss of symbiosis genes in relatives of nitrogen-fixing non-legume Parasponia.</title>
        <authorList>
            <person name="Van Velzen R."/>
            <person name="Holmer R."/>
            <person name="Bu F."/>
            <person name="Rutten L."/>
            <person name="Van Zeijl A."/>
            <person name="Liu W."/>
            <person name="Santuari L."/>
            <person name="Cao Q."/>
            <person name="Sharma T."/>
            <person name="Shen D."/>
            <person name="Roswanjaya Y."/>
            <person name="Wardhani T."/>
            <person name="Kalhor M.S."/>
            <person name="Jansen J."/>
            <person name="Van den Hoogen J."/>
            <person name="Gungor B."/>
            <person name="Hartog M."/>
            <person name="Hontelez J."/>
            <person name="Verver J."/>
            <person name="Yang W.-C."/>
            <person name="Schijlen E."/>
            <person name="Repin R."/>
            <person name="Schilthuizen M."/>
            <person name="Schranz E."/>
            <person name="Heidstra R."/>
            <person name="Miyata K."/>
            <person name="Fedorova E."/>
            <person name="Kohlen W."/>
            <person name="Bisseling T."/>
            <person name="Smit S."/>
            <person name="Geurts R."/>
        </authorList>
    </citation>
    <scope>NUCLEOTIDE SEQUENCE [LARGE SCALE GENOMIC DNA]</scope>
    <source>
        <strain evidence="5">cv. RG33-2</strain>
    </source>
</reference>
<sequence>MAITSFPLCLPAIFTVLLSIILTCHGQLPHSDHEKHSIVPLFVFGDSIFDPGNNNYINTIGKANYWPYGETFFHPPTGRFSDGRIIPDFIAEYAKLPLIPPYLQPGNHEFRYGVNFASAGSGAFPETNQGMTIDLQTQLRYFKNVSRELSQKLGEKEARVLFSRAVYLFSTGSNDYVYPFTINSTVLRSYSHQQYVELVIGNITTVIQEIYKIGGRKFGFLKLWPLACVPYVRVIEVDKNGACLDQITPYIQLHNKGISKLLQKLQNDNKLNGFRYSNIDFYSFLKERMYHPSKYGFKEGMVACCGSGPYNGVLSCGGKRGVTEYSLCKNPNEYVFFDSGHLTDRAYQQFSEQAWSGDTNFTGPYNLKALFESKLS</sequence>
<dbReference type="AlphaFoldDB" id="A0A2P5CNB4"/>
<organism evidence="4 5">
    <name type="scientific">Trema orientale</name>
    <name type="common">Charcoal tree</name>
    <name type="synonym">Celtis orientalis</name>
    <dbReference type="NCBI Taxonomy" id="63057"/>
    <lineage>
        <taxon>Eukaryota</taxon>
        <taxon>Viridiplantae</taxon>
        <taxon>Streptophyta</taxon>
        <taxon>Embryophyta</taxon>
        <taxon>Tracheophyta</taxon>
        <taxon>Spermatophyta</taxon>
        <taxon>Magnoliopsida</taxon>
        <taxon>eudicotyledons</taxon>
        <taxon>Gunneridae</taxon>
        <taxon>Pentapetalae</taxon>
        <taxon>rosids</taxon>
        <taxon>fabids</taxon>
        <taxon>Rosales</taxon>
        <taxon>Cannabaceae</taxon>
        <taxon>Trema</taxon>
    </lineage>
</organism>
<name>A0A2P5CNB4_TREOI</name>
<keyword evidence="2 3" id="KW-0732">Signal</keyword>
<dbReference type="InterPro" id="IPR035669">
    <property type="entry name" value="SGNH_plant_lipase-like"/>
</dbReference>
<dbReference type="InterPro" id="IPR001087">
    <property type="entry name" value="GDSL"/>
</dbReference>
<dbReference type="InParanoid" id="A0A2P5CNB4"/>
<dbReference type="PANTHER" id="PTHR45966">
    <property type="entry name" value="GDSL-LIKE LIPASE/ACYLHYDROLASE"/>
    <property type="match status" value="1"/>
</dbReference>
<accession>A0A2P5CNB4</accession>
<evidence type="ECO:0000256" key="3">
    <source>
        <dbReference type="SAM" id="SignalP"/>
    </source>
</evidence>
<dbReference type="Proteomes" id="UP000237000">
    <property type="component" value="Unassembled WGS sequence"/>
</dbReference>
<evidence type="ECO:0000313" key="4">
    <source>
        <dbReference type="EMBL" id="PON62549.1"/>
    </source>
</evidence>
<dbReference type="EMBL" id="JXTC01000345">
    <property type="protein sequence ID" value="PON62549.1"/>
    <property type="molecule type" value="Genomic_DNA"/>
</dbReference>